<accession>A0ABS1GFZ0</accession>
<comment type="similarity">
    <text evidence="2">Belongs to the LOG family.</text>
</comment>
<name>A0ABS1GFZ0_9AQUI</name>
<evidence type="ECO:0000256" key="1">
    <source>
        <dbReference type="ARBA" id="ARBA00000274"/>
    </source>
</evidence>
<dbReference type="Pfam" id="PF03641">
    <property type="entry name" value="Lysine_decarbox"/>
    <property type="match status" value="1"/>
</dbReference>
<keyword evidence="4" id="KW-1185">Reference proteome</keyword>
<reference evidence="3 4" key="1">
    <citation type="journal article" date="2021" name="Syst. Appl. Microbiol.">
        <title>Persephonella atlantica sp. nov.: How to adapt to physico-chemical gradients in high temperature hydrothermal habitats.</title>
        <authorList>
            <person name="Francois D.X."/>
            <person name="Godfroy A."/>
            <person name="Mathien C."/>
            <person name="Aube J."/>
            <person name="Cathalot C."/>
            <person name="Lesongeur F."/>
            <person name="L'Haridon S."/>
            <person name="Philippon X."/>
            <person name="Roussel E.G."/>
        </authorList>
    </citation>
    <scope>NUCLEOTIDE SEQUENCE [LARGE SCALE GENOMIC DNA]</scope>
    <source>
        <strain evidence="3 4">MO1340</strain>
    </source>
</reference>
<evidence type="ECO:0000256" key="2">
    <source>
        <dbReference type="RuleBase" id="RU363015"/>
    </source>
</evidence>
<comment type="catalytic activity">
    <reaction evidence="1">
        <text>AMP + H2O = D-ribose 5-phosphate + adenine</text>
        <dbReference type="Rhea" id="RHEA:20129"/>
        <dbReference type="ChEBI" id="CHEBI:15377"/>
        <dbReference type="ChEBI" id="CHEBI:16708"/>
        <dbReference type="ChEBI" id="CHEBI:78346"/>
        <dbReference type="ChEBI" id="CHEBI:456215"/>
        <dbReference type="EC" id="3.2.2.4"/>
    </reaction>
</comment>
<dbReference type="Proteomes" id="UP000772812">
    <property type="component" value="Unassembled WGS sequence"/>
</dbReference>
<protein>
    <recommendedName>
        <fullName evidence="2">Cytokinin riboside 5'-monophosphate phosphoribohydrolase</fullName>
        <ecNumber evidence="2">3.2.2.n1</ecNumber>
    </recommendedName>
</protein>
<dbReference type="Gene3D" id="3.40.50.450">
    <property type="match status" value="1"/>
</dbReference>
<keyword evidence="2" id="KW-0378">Hydrolase</keyword>
<organism evidence="3 4">
    <name type="scientific">Persephonella atlantica</name>
    <dbReference type="NCBI Taxonomy" id="2699429"/>
    <lineage>
        <taxon>Bacteria</taxon>
        <taxon>Pseudomonadati</taxon>
        <taxon>Aquificota</taxon>
        <taxon>Aquificia</taxon>
        <taxon>Aquificales</taxon>
        <taxon>Hydrogenothermaceae</taxon>
        <taxon>Persephonella</taxon>
    </lineage>
</organism>
<dbReference type="RefSeq" id="WP_200673239.1">
    <property type="nucleotide sequence ID" value="NZ_JAACYA010000001.1"/>
</dbReference>
<evidence type="ECO:0000313" key="4">
    <source>
        <dbReference type="Proteomes" id="UP000772812"/>
    </source>
</evidence>
<proteinExistence type="inferred from homology"/>
<dbReference type="InterPro" id="IPR052341">
    <property type="entry name" value="LOG_family_nucleotidases"/>
</dbReference>
<keyword evidence="2" id="KW-0203">Cytokinin biosynthesis</keyword>
<dbReference type="PANTHER" id="PTHR43393:SF2">
    <property type="entry name" value="CYTOKININ RIBOSIDE 5'-MONOPHOSPHATE PHOSPHORIBOHYDROLASE"/>
    <property type="match status" value="1"/>
</dbReference>
<dbReference type="EMBL" id="JAACYA010000001">
    <property type="protein sequence ID" value="MBK3331838.1"/>
    <property type="molecule type" value="Genomic_DNA"/>
</dbReference>
<comment type="caution">
    <text evidence="3">The sequence shown here is derived from an EMBL/GenBank/DDBJ whole genome shotgun (WGS) entry which is preliminary data.</text>
</comment>
<evidence type="ECO:0000313" key="3">
    <source>
        <dbReference type="EMBL" id="MBK3331838.1"/>
    </source>
</evidence>
<dbReference type="NCBIfam" id="TIGR00730">
    <property type="entry name" value="Rossman fold protein, TIGR00730 family"/>
    <property type="match status" value="1"/>
</dbReference>
<dbReference type="PANTHER" id="PTHR43393">
    <property type="entry name" value="CYTOKININ RIBOSIDE 5'-MONOPHOSPHATE PHOSPHORIBOHYDROLASE"/>
    <property type="match status" value="1"/>
</dbReference>
<dbReference type="InterPro" id="IPR005269">
    <property type="entry name" value="LOG"/>
</dbReference>
<gene>
    <name evidence="3" type="ORF">GWK41_02000</name>
</gene>
<dbReference type="SUPFAM" id="SSF102405">
    <property type="entry name" value="MCP/YpsA-like"/>
    <property type="match status" value="1"/>
</dbReference>
<sequence length="221" mass="25211">MEKYFINELKKEDAWRLFRIIGDFVDGFEVMPEFIPAVTFYGSARVKEGNKYYEAARKLAKKLVEKGFSIITGGGPGIMEAGNRGAKEAGGKSVGLNITLPMEQVPNKYATVTVNFRYFFARKVMFNKYATAYVLFPGGYGTLDELTETLVLIQTKKLKPFPVILYGSEYWNGLVSWIKETVLTGEYISPEDFSLFQVVDDLDEIVEIIVNFYSQHYEYEI</sequence>
<dbReference type="EC" id="3.2.2.n1" evidence="2"/>
<dbReference type="InterPro" id="IPR031100">
    <property type="entry name" value="LOG_fam"/>
</dbReference>